<comment type="function">
    <text evidence="5">Probable disulfide isomerase, which participates in the folding of proteins containing disulfide bonds. May act as a dithiol oxidase. Acts as a regulator of endoplasmic reticulum-mitochondria contact sites via its ability to regulate redox signals.</text>
</comment>
<dbReference type="PROSITE" id="PS51352">
    <property type="entry name" value="THIOREDOXIN_2"/>
    <property type="match status" value="1"/>
</dbReference>
<dbReference type="FunFam" id="3.40.30.10:FF:000300">
    <property type="entry name" value="Blast:Protein disulfide-isomerase TMX3"/>
    <property type="match status" value="1"/>
</dbReference>
<keyword evidence="4 6" id="KW-0472">Membrane</keyword>
<evidence type="ECO:0000256" key="1">
    <source>
        <dbReference type="ARBA" id="ARBA00004389"/>
    </source>
</evidence>
<dbReference type="PANTHER" id="PTHR46426:SF1">
    <property type="entry name" value="PROTEIN DISULFIDE-ISOMERASE TMX3"/>
    <property type="match status" value="1"/>
</dbReference>
<keyword evidence="2 6" id="KW-0812">Transmembrane</keyword>
<protein>
    <recommendedName>
        <fullName evidence="7">Thioredoxin domain-containing protein</fullName>
    </recommendedName>
</protein>
<evidence type="ECO:0000256" key="5">
    <source>
        <dbReference type="ARBA" id="ARBA00045246"/>
    </source>
</evidence>
<evidence type="ECO:0000313" key="9">
    <source>
        <dbReference type="Proteomes" id="UP000655588"/>
    </source>
</evidence>
<dbReference type="Gene3D" id="3.40.30.10">
    <property type="entry name" value="Glutaredoxin"/>
    <property type="match status" value="1"/>
</dbReference>
<keyword evidence="9" id="KW-1185">Reference proteome</keyword>
<feature type="domain" description="Thioredoxin" evidence="7">
    <location>
        <begin position="43"/>
        <end position="163"/>
    </location>
</feature>
<evidence type="ECO:0000259" key="7">
    <source>
        <dbReference type="PROSITE" id="PS51352"/>
    </source>
</evidence>
<dbReference type="Pfam" id="PF00085">
    <property type="entry name" value="Thioredoxin"/>
    <property type="match status" value="1"/>
</dbReference>
<comment type="subcellular location">
    <subcellularLocation>
        <location evidence="1">Endoplasmic reticulum membrane</location>
        <topology evidence="1">Single-pass membrane protein</topology>
    </subcellularLocation>
</comment>
<organism evidence="8 9">
    <name type="scientific">Frieseomelitta varia</name>
    <dbReference type="NCBI Taxonomy" id="561572"/>
    <lineage>
        <taxon>Eukaryota</taxon>
        <taxon>Metazoa</taxon>
        <taxon>Ecdysozoa</taxon>
        <taxon>Arthropoda</taxon>
        <taxon>Hexapoda</taxon>
        <taxon>Insecta</taxon>
        <taxon>Pterygota</taxon>
        <taxon>Neoptera</taxon>
        <taxon>Endopterygota</taxon>
        <taxon>Hymenoptera</taxon>
        <taxon>Apocrita</taxon>
        <taxon>Aculeata</taxon>
        <taxon>Apoidea</taxon>
        <taxon>Anthophila</taxon>
        <taxon>Apidae</taxon>
        <taxon>Frieseomelitta</taxon>
    </lineage>
</organism>
<dbReference type="GO" id="GO:0005789">
    <property type="term" value="C:endoplasmic reticulum membrane"/>
    <property type="evidence" value="ECO:0007669"/>
    <property type="project" value="UniProtKB-SubCell"/>
</dbReference>
<feature type="transmembrane region" description="Helical" evidence="6">
    <location>
        <begin position="431"/>
        <end position="452"/>
    </location>
</feature>
<evidence type="ECO:0000256" key="4">
    <source>
        <dbReference type="ARBA" id="ARBA00023136"/>
    </source>
</evidence>
<dbReference type="InterPro" id="IPR013766">
    <property type="entry name" value="Thioredoxin_domain"/>
</dbReference>
<evidence type="ECO:0000313" key="8">
    <source>
        <dbReference type="EMBL" id="KAF3430019.1"/>
    </source>
</evidence>
<evidence type="ECO:0000256" key="3">
    <source>
        <dbReference type="ARBA" id="ARBA00022989"/>
    </source>
</evidence>
<accession>A0A833W261</accession>
<dbReference type="EMBL" id="WNWW01000135">
    <property type="protein sequence ID" value="KAF3430019.1"/>
    <property type="molecule type" value="Genomic_DNA"/>
</dbReference>
<dbReference type="SUPFAM" id="SSF52833">
    <property type="entry name" value="Thioredoxin-like"/>
    <property type="match status" value="2"/>
</dbReference>
<dbReference type="PROSITE" id="PS00194">
    <property type="entry name" value="THIOREDOXIN_1"/>
    <property type="match status" value="1"/>
</dbReference>
<comment type="caution">
    <text evidence="8">The sequence shown here is derived from an EMBL/GenBank/DDBJ whole genome shotgun (WGS) entry which is preliminary data.</text>
</comment>
<dbReference type="InterPro" id="IPR036249">
    <property type="entry name" value="Thioredoxin-like_sf"/>
</dbReference>
<dbReference type="InterPro" id="IPR052250">
    <property type="entry name" value="PDI_TMX3"/>
</dbReference>
<evidence type="ECO:0000256" key="2">
    <source>
        <dbReference type="ARBA" id="ARBA00022692"/>
    </source>
</evidence>
<feature type="transmembrane region" description="Helical" evidence="6">
    <location>
        <begin position="24"/>
        <end position="44"/>
    </location>
</feature>
<dbReference type="Proteomes" id="UP000655588">
    <property type="component" value="Unassembled WGS sequence"/>
</dbReference>
<dbReference type="PANTHER" id="PTHR46426">
    <property type="entry name" value="PROTEIN DISULFIDE-ISOMERASE TMX3"/>
    <property type="match status" value="1"/>
</dbReference>
<keyword evidence="3 6" id="KW-1133">Transmembrane helix</keyword>
<dbReference type="AlphaFoldDB" id="A0A833W261"/>
<reference evidence="8" key="1">
    <citation type="submission" date="2019-11" db="EMBL/GenBank/DDBJ databases">
        <title>The nuclear and mitochondrial genomes of Frieseomelitta varia - a highly eusocial stingless bee (Meliponini) with a permanently sterile worker caste.</title>
        <authorList>
            <person name="Freitas F.C.P."/>
            <person name="Lourenco A.P."/>
            <person name="Nunes F.M.F."/>
            <person name="Paschoal A.R."/>
            <person name="Abreu F.C.P."/>
            <person name="Barbin F.O."/>
            <person name="Bataglia L."/>
            <person name="Cardoso-Junior C.A.M."/>
            <person name="Cervoni M.S."/>
            <person name="Silva S.R."/>
            <person name="Dalarmi F."/>
            <person name="Del Lama M.A."/>
            <person name="Depintor T.S."/>
            <person name="Ferreira K.M."/>
            <person name="Goria P.S."/>
            <person name="Jaskot M.C."/>
            <person name="Lago D.C."/>
            <person name="Luna-Lucena D."/>
            <person name="Moda L.M."/>
            <person name="Nascimento L."/>
            <person name="Pedrino M."/>
            <person name="Rabico F.O."/>
            <person name="Sanches F.C."/>
            <person name="Santos D.E."/>
            <person name="Santos C.G."/>
            <person name="Vieira J."/>
            <person name="Lopes T.F."/>
            <person name="Barchuk A.R."/>
            <person name="Hartfelder K."/>
            <person name="Simoes Z.L.P."/>
            <person name="Bitondi M.M.G."/>
            <person name="Pinheiro D.G."/>
        </authorList>
    </citation>
    <scope>NUCLEOTIDE SEQUENCE</scope>
    <source>
        <strain evidence="8">USP_RPSP 00005682</strain>
        <tissue evidence="8">Whole individual</tissue>
    </source>
</reference>
<gene>
    <name evidence="8" type="ORF">E2986_03973</name>
</gene>
<sequence>MYFALRDMYACMFSKTGSSSARSLFVAMVTVMKLMLIAVIYVLLKHDSAFSGVFTPVIASRVLELSDRFLDIHKDGQWLVMMYAPWCAHCKRLEPIWAHVAQHLHATSIRVGRVDCTRFTSVAHAFKVKGFPTIVFLKGEQEFTYHGDRTRDEIVKFALRVSGPPVQEITKTQSFDTIKKERDLYFLYVGERSGPLWEFYHKTADVFQPHAFFYQSHPTVVSKHAPVENIPALFVYKENLHYNFSGHDIDNIEKLNETMYKWINAERFPTFPKVTRGNINQLFLTNKNLVLAVVEENQLEEIPPHMMRFKDMVESIIKSKREKYHDLIVIKVFAVSHFQFGWIASPDLVNSIAMMVLPLPSLIVINTTTNHHHIPEDETEKLTPHVIELFLEQIRNESAPRYGGNSWLIRIYRSWFELKTTLSAMWMGNPILTMVLFGLPAGFLSLICYGICCPDILDADDDEEDHPGANHMKKD</sequence>
<evidence type="ECO:0000256" key="6">
    <source>
        <dbReference type="SAM" id="Phobius"/>
    </source>
</evidence>
<dbReference type="InterPro" id="IPR017937">
    <property type="entry name" value="Thioredoxin_CS"/>
</dbReference>
<dbReference type="Pfam" id="PF13848">
    <property type="entry name" value="Thioredoxin_6"/>
    <property type="match status" value="1"/>
</dbReference>
<name>A0A833W261_9HYME</name>
<proteinExistence type="predicted"/>